<dbReference type="AlphaFoldDB" id="A0A6A6FW03"/>
<accession>A0A6A6FW03</accession>
<organism evidence="1 2">
    <name type="scientific">Cercospora zeae-maydis SCOH1-5</name>
    <dbReference type="NCBI Taxonomy" id="717836"/>
    <lineage>
        <taxon>Eukaryota</taxon>
        <taxon>Fungi</taxon>
        <taxon>Dikarya</taxon>
        <taxon>Ascomycota</taxon>
        <taxon>Pezizomycotina</taxon>
        <taxon>Dothideomycetes</taxon>
        <taxon>Dothideomycetidae</taxon>
        <taxon>Mycosphaerellales</taxon>
        <taxon>Mycosphaerellaceae</taxon>
        <taxon>Cercospora</taxon>
    </lineage>
</organism>
<sequence length="152" mass="16693">MPECEFRSASAQRLAVFFLKEYSHAIPRRDFLSQEAKVSEKGEVGASKSRLETVARWFEALALFSGDGLLHGAAFASNDMHATNPSEGGGNTGAAIRALFQSHMGCMHIIIIQNQAGCWHDACTETILELQQTGWQRPTNTRRPRTDAGRGT</sequence>
<name>A0A6A6FW03_9PEZI</name>
<gene>
    <name evidence="1" type="ORF">CERZMDRAFT_80182</name>
</gene>
<protein>
    <submittedName>
        <fullName evidence="1">Uncharacterized protein</fullName>
    </submittedName>
</protein>
<dbReference type="EMBL" id="ML992662">
    <property type="protein sequence ID" value="KAF2217420.1"/>
    <property type="molecule type" value="Genomic_DNA"/>
</dbReference>
<proteinExistence type="predicted"/>
<evidence type="ECO:0000313" key="2">
    <source>
        <dbReference type="Proteomes" id="UP000799539"/>
    </source>
</evidence>
<reference evidence="1" key="1">
    <citation type="journal article" date="2020" name="Stud. Mycol.">
        <title>101 Dothideomycetes genomes: a test case for predicting lifestyles and emergence of pathogens.</title>
        <authorList>
            <person name="Haridas S."/>
            <person name="Albert R."/>
            <person name="Binder M."/>
            <person name="Bloem J."/>
            <person name="Labutti K."/>
            <person name="Salamov A."/>
            <person name="Andreopoulos B."/>
            <person name="Baker S."/>
            <person name="Barry K."/>
            <person name="Bills G."/>
            <person name="Bluhm B."/>
            <person name="Cannon C."/>
            <person name="Castanera R."/>
            <person name="Culley D."/>
            <person name="Daum C."/>
            <person name="Ezra D."/>
            <person name="Gonzalez J."/>
            <person name="Henrissat B."/>
            <person name="Kuo A."/>
            <person name="Liang C."/>
            <person name="Lipzen A."/>
            <person name="Lutzoni F."/>
            <person name="Magnuson J."/>
            <person name="Mondo S."/>
            <person name="Nolan M."/>
            <person name="Ohm R."/>
            <person name="Pangilinan J."/>
            <person name="Park H.-J."/>
            <person name="Ramirez L."/>
            <person name="Alfaro M."/>
            <person name="Sun H."/>
            <person name="Tritt A."/>
            <person name="Yoshinaga Y."/>
            <person name="Zwiers L.-H."/>
            <person name="Turgeon B."/>
            <person name="Goodwin S."/>
            <person name="Spatafora J."/>
            <person name="Crous P."/>
            <person name="Grigoriev I."/>
        </authorList>
    </citation>
    <scope>NUCLEOTIDE SEQUENCE</scope>
    <source>
        <strain evidence="1">SCOH1-5</strain>
    </source>
</reference>
<dbReference type="Proteomes" id="UP000799539">
    <property type="component" value="Unassembled WGS sequence"/>
</dbReference>
<evidence type="ECO:0000313" key="1">
    <source>
        <dbReference type="EMBL" id="KAF2217420.1"/>
    </source>
</evidence>
<keyword evidence="2" id="KW-1185">Reference proteome</keyword>